<reference evidence="2" key="1">
    <citation type="journal article" date="2020" name="G3 (Bethesda)">
        <title>High-Quality Assemblies for Three Invasive Social Wasps from the &lt;i&gt;Vespula&lt;/i&gt; Genus.</title>
        <authorList>
            <person name="Harrop T.W.R."/>
            <person name="Guhlin J."/>
            <person name="McLaughlin G.M."/>
            <person name="Permina E."/>
            <person name="Stockwell P."/>
            <person name="Gilligan J."/>
            <person name="Le Lec M.F."/>
            <person name="Gruber M.A.M."/>
            <person name="Quinn O."/>
            <person name="Lovegrove M."/>
            <person name="Duncan E.J."/>
            <person name="Remnant E.J."/>
            <person name="Van Eeckhoven J."/>
            <person name="Graham B."/>
            <person name="Knapp R.A."/>
            <person name="Langford K.W."/>
            <person name="Kronenberg Z."/>
            <person name="Press M.O."/>
            <person name="Eacker S.M."/>
            <person name="Wilson-Rankin E.E."/>
            <person name="Purcell J."/>
            <person name="Lester P.J."/>
            <person name="Dearden P.K."/>
        </authorList>
    </citation>
    <scope>NUCLEOTIDE SEQUENCE</scope>
    <source>
        <strain evidence="2">Linc-1</strain>
    </source>
</reference>
<organism evidence="2 3">
    <name type="scientific">Vespula germanica</name>
    <name type="common">German yellow jacket</name>
    <name type="synonym">Paravespula germanica</name>
    <dbReference type="NCBI Taxonomy" id="30212"/>
    <lineage>
        <taxon>Eukaryota</taxon>
        <taxon>Metazoa</taxon>
        <taxon>Ecdysozoa</taxon>
        <taxon>Arthropoda</taxon>
        <taxon>Hexapoda</taxon>
        <taxon>Insecta</taxon>
        <taxon>Pterygota</taxon>
        <taxon>Neoptera</taxon>
        <taxon>Endopterygota</taxon>
        <taxon>Hymenoptera</taxon>
        <taxon>Apocrita</taxon>
        <taxon>Aculeata</taxon>
        <taxon>Vespoidea</taxon>
        <taxon>Vespidae</taxon>
        <taxon>Vespinae</taxon>
        <taxon>Vespula</taxon>
    </lineage>
</organism>
<evidence type="ECO:0000313" key="2">
    <source>
        <dbReference type="EMBL" id="KAF7401449.1"/>
    </source>
</evidence>
<name>A0A834NAY1_VESGE</name>
<dbReference type="Proteomes" id="UP000617340">
    <property type="component" value="Unassembled WGS sequence"/>
</dbReference>
<feature type="region of interest" description="Disordered" evidence="1">
    <location>
        <begin position="119"/>
        <end position="154"/>
    </location>
</feature>
<accession>A0A834NAY1</accession>
<feature type="region of interest" description="Disordered" evidence="1">
    <location>
        <begin position="40"/>
        <end position="65"/>
    </location>
</feature>
<comment type="caution">
    <text evidence="2">The sequence shown here is derived from an EMBL/GenBank/DDBJ whole genome shotgun (WGS) entry which is preliminary data.</text>
</comment>
<dbReference type="EMBL" id="JACSDZ010000006">
    <property type="protein sequence ID" value="KAF7401449.1"/>
    <property type="molecule type" value="Genomic_DNA"/>
</dbReference>
<keyword evidence="3" id="KW-1185">Reference proteome</keyword>
<feature type="compositionally biased region" description="Polar residues" evidence="1">
    <location>
        <begin position="144"/>
        <end position="154"/>
    </location>
</feature>
<protein>
    <submittedName>
        <fullName evidence="2">Uncharacterized protein</fullName>
    </submittedName>
</protein>
<sequence length="154" mass="18278">MFSAIWHCREVDMWATRLDYDYDAKTTTITTTTLQLHYTTRQRHDEDHDTTQHNTTQRNTTSTCRETYEDTKGVKLLVAERNNKECWNDVLSDRSVDERQMTKETNDKSCFWLLLSYDDDDDNDDDDDEDNDDDDDDDDDEESWGTQTYSAQFP</sequence>
<feature type="compositionally biased region" description="Acidic residues" evidence="1">
    <location>
        <begin position="119"/>
        <end position="143"/>
    </location>
</feature>
<gene>
    <name evidence="2" type="ORF">HZH68_007269</name>
</gene>
<evidence type="ECO:0000256" key="1">
    <source>
        <dbReference type="SAM" id="MobiDB-lite"/>
    </source>
</evidence>
<proteinExistence type="predicted"/>
<evidence type="ECO:0000313" key="3">
    <source>
        <dbReference type="Proteomes" id="UP000617340"/>
    </source>
</evidence>
<feature type="compositionally biased region" description="Basic and acidic residues" evidence="1">
    <location>
        <begin position="42"/>
        <end position="51"/>
    </location>
</feature>
<feature type="compositionally biased region" description="Low complexity" evidence="1">
    <location>
        <begin position="52"/>
        <end position="65"/>
    </location>
</feature>
<dbReference type="AlphaFoldDB" id="A0A834NAY1"/>